<sequence>MPEADMRRAASVAAEEVYQVVVGPLLFGFGVGEGFAGGVGRVGVCLAVTVAVGAAGEAGGRAVGVRVPIPGGGGMPGPGVVAVVRGAPGPVDGAAGVGAGDMRGASGAGVLGCCGVAVPVPVPAVEAGGGGTNPGPRLDGATPDVPATRGDSGPVFVPPSGTAGP</sequence>
<dbReference type="AlphaFoldDB" id="M3D3K0"/>
<gene>
    <name evidence="2" type="ORF">H114_00883</name>
</gene>
<evidence type="ECO:0000313" key="2">
    <source>
        <dbReference type="EMBL" id="EMF30968.1"/>
    </source>
</evidence>
<dbReference type="Proteomes" id="UP000011732">
    <property type="component" value="Unassembled WGS sequence"/>
</dbReference>
<evidence type="ECO:0000313" key="3">
    <source>
        <dbReference type="Proteomes" id="UP000011732"/>
    </source>
</evidence>
<protein>
    <submittedName>
        <fullName evidence="2">Uncharacterized protein</fullName>
    </submittedName>
</protein>
<proteinExistence type="predicted"/>
<keyword evidence="3" id="KW-1185">Reference proteome</keyword>
<organism evidence="2 3">
    <name type="scientific">Streptomyces gancidicus BKS 13-15</name>
    <dbReference type="NCBI Taxonomy" id="1284664"/>
    <lineage>
        <taxon>Bacteria</taxon>
        <taxon>Bacillati</taxon>
        <taxon>Actinomycetota</taxon>
        <taxon>Actinomycetes</taxon>
        <taxon>Kitasatosporales</taxon>
        <taxon>Streptomycetaceae</taxon>
        <taxon>Streptomyces</taxon>
        <taxon>Streptomyces pseudogriseolus group</taxon>
    </lineage>
</organism>
<name>M3D3K0_STREZ</name>
<feature type="non-terminal residue" evidence="2">
    <location>
        <position position="165"/>
    </location>
</feature>
<feature type="region of interest" description="Disordered" evidence="1">
    <location>
        <begin position="127"/>
        <end position="165"/>
    </location>
</feature>
<comment type="caution">
    <text evidence="2">The sequence shown here is derived from an EMBL/GenBank/DDBJ whole genome shotgun (WGS) entry which is preliminary data.</text>
</comment>
<reference evidence="2 3" key="1">
    <citation type="journal article" date="2013" name="Genome Announc.">
        <title>Draft Genome Sequence of Streptomyces gancidicus Strain BKS 13-15.</title>
        <authorList>
            <person name="Kumar S."/>
            <person name="Kaur N."/>
            <person name="Singh N.K."/>
            <person name="Raghava G.P."/>
            <person name="Mayilraj S."/>
        </authorList>
    </citation>
    <scope>NUCLEOTIDE SEQUENCE [LARGE SCALE GENOMIC DNA]</scope>
    <source>
        <strain evidence="2 3">BKS 13-15</strain>
    </source>
</reference>
<dbReference type="EMBL" id="AOHP01000006">
    <property type="protein sequence ID" value="EMF30968.1"/>
    <property type="molecule type" value="Genomic_DNA"/>
</dbReference>
<accession>M3D3K0</accession>
<evidence type="ECO:0000256" key="1">
    <source>
        <dbReference type="SAM" id="MobiDB-lite"/>
    </source>
</evidence>